<dbReference type="InterPro" id="IPR050491">
    <property type="entry name" value="AmpC-like"/>
</dbReference>
<reference evidence="2" key="1">
    <citation type="submission" date="2020-11" db="EMBL/GenBank/DDBJ databases">
        <title>Sequencing the genomes of 1000 actinobacteria strains.</title>
        <authorList>
            <person name="Klenk H.-P."/>
        </authorList>
    </citation>
    <scope>NUCLEOTIDE SEQUENCE</scope>
    <source>
        <strain evidence="2">DSM 45356</strain>
    </source>
</reference>
<sequence length="465" mass="48654">MVETSEMGLLDFVALAADKLAVPGVAVGVWAGGQETFACHGVTSIANPLPVDPDTMFVLGSVAKSYTATALVCLAEQGRVDLDAPVRRYVPELAFPDGMAAVEITVAQLLNHTAGLDWRLGVDTGEGDDALAAFVAQMAELDLIAAPGARASYSQVGFNLAGRIVEKVTGLTFERAVAELLLAPLGLAHTGFFLNDAITKRFAVGHNADPEGTLTVVRQWKDTRANNPGGGVVSSAADLLAWARFHLGDGSGVLPDAALRRMREPTVELKGSTLGDAVGICWFIRDVVAVDDSAATVRTVGHGGSGNGQFAELLLVPERDFAVVVMSNAGPEHGIALNQAVVKWALEYYLGVVERVPEPLAFDAKRAGEVVGRYDNDLMTIAVVLAAAGDGMTIECRIKPEIRTASESELPPDLPPASFGLLPGDGDGYIVTSGGLNGQRGFFTRDDSGSIVGADLAGRFFGRVA</sequence>
<dbReference type="Proteomes" id="UP000622552">
    <property type="component" value="Unassembled WGS sequence"/>
</dbReference>
<feature type="domain" description="Beta-lactamase-related" evidence="1">
    <location>
        <begin position="15"/>
        <end position="333"/>
    </location>
</feature>
<evidence type="ECO:0000259" key="1">
    <source>
        <dbReference type="Pfam" id="PF00144"/>
    </source>
</evidence>
<dbReference type="SUPFAM" id="SSF56601">
    <property type="entry name" value="beta-lactamase/transpeptidase-like"/>
    <property type="match status" value="1"/>
</dbReference>
<dbReference type="InterPro" id="IPR012338">
    <property type="entry name" value="Beta-lactam/transpept-like"/>
</dbReference>
<proteinExistence type="predicted"/>
<dbReference type="Pfam" id="PF00144">
    <property type="entry name" value="Beta-lactamase"/>
    <property type="match status" value="1"/>
</dbReference>
<dbReference type="EMBL" id="JADOUF010000001">
    <property type="protein sequence ID" value="MBG6136145.1"/>
    <property type="molecule type" value="Genomic_DNA"/>
</dbReference>
<dbReference type="InterPro" id="IPR001466">
    <property type="entry name" value="Beta-lactam-related"/>
</dbReference>
<evidence type="ECO:0000313" key="3">
    <source>
        <dbReference type="Proteomes" id="UP000622552"/>
    </source>
</evidence>
<organism evidence="2 3">
    <name type="scientific">Longispora fulva</name>
    <dbReference type="NCBI Taxonomy" id="619741"/>
    <lineage>
        <taxon>Bacteria</taxon>
        <taxon>Bacillati</taxon>
        <taxon>Actinomycetota</taxon>
        <taxon>Actinomycetes</taxon>
        <taxon>Micromonosporales</taxon>
        <taxon>Micromonosporaceae</taxon>
        <taxon>Longispora</taxon>
    </lineage>
</organism>
<protein>
    <submittedName>
        <fullName evidence="2">CubicO group peptidase (Beta-lactamase class C family)</fullName>
    </submittedName>
</protein>
<name>A0A8J7GDY6_9ACTN</name>
<dbReference type="PANTHER" id="PTHR46825">
    <property type="entry name" value="D-ALANYL-D-ALANINE-CARBOXYPEPTIDASE/ENDOPEPTIDASE AMPH"/>
    <property type="match status" value="1"/>
</dbReference>
<dbReference type="Gene3D" id="3.40.710.10">
    <property type="entry name" value="DD-peptidase/beta-lactamase superfamily"/>
    <property type="match status" value="1"/>
</dbReference>
<accession>A0A8J7GDY6</accession>
<gene>
    <name evidence="2" type="ORF">IW245_002339</name>
</gene>
<comment type="caution">
    <text evidence="2">The sequence shown here is derived from an EMBL/GenBank/DDBJ whole genome shotgun (WGS) entry which is preliminary data.</text>
</comment>
<keyword evidence="3" id="KW-1185">Reference proteome</keyword>
<evidence type="ECO:0000313" key="2">
    <source>
        <dbReference type="EMBL" id="MBG6136145.1"/>
    </source>
</evidence>
<dbReference type="PANTHER" id="PTHR46825:SF15">
    <property type="entry name" value="BETA-LACTAMASE-RELATED DOMAIN-CONTAINING PROTEIN"/>
    <property type="match status" value="1"/>
</dbReference>
<dbReference type="RefSeq" id="WP_197003166.1">
    <property type="nucleotide sequence ID" value="NZ_BONS01000038.1"/>
</dbReference>
<dbReference type="AlphaFoldDB" id="A0A8J7GDY6"/>